<evidence type="ECO:0000313" key="1">
    <source>
        <dbReference type="EMBL" id="QLH62686.1"/>
    </source>
</evidence>
<protein>
    <submittedName>
        <fullName evidence="1">Uncharacterized protein</fullName>
    </submittedName>
</protein>
<name>A0A7D5NNN1_9GAMM</name>
<proteinExistence type="predicted"/>
<sequence>MAPNCILSCPNLFIGGYNCLGVSLVGMEQAVAVIISAERENSVKSHKHLRHYPES</sequence>
<reference evidence="1 2" key="1">
    <citation type="journal article" date="2014" name="Genome Announc.">
        <title>Whole-Genome Sequence of Serratia symbiotica Strain CWBI-2.3T, a Free-Living Symbiont of the Black Bean Aphid Aphis fabae.</title>
        <authorList>
            <person name="Foray V."/>
            <person name="Grigorescu A.S."/>
            <person name="Sabri A."/>
            <person name="Haubruge E."/>
            <person name="Lognay G."/>
            <person name="Francis F."/>
            <person name="Fauconnier M.L."/>
            <person name="Hance T."/>
            <person name="Thonart P."/>
        </authorList>
    </citation>
    <scope>NUCLEOTIDE SEQUENCE [LARGE SCALE GENOMIC DNA]</scope>
    <source>
        <strain evidence="1">CWBI-2.3</strain>
    </source>
</reference>
<dbReference type="EMBL" id="CP050855">
    <property type="protein sequence ID" value="QLH62686.1"/>
    <property type="molecule type" value="Genomic_DNA"/>
</dbReference>
<evidence type="ECO:0000313" key="2">
    <source>
        <dbReference type="Proteomes" id="UP000042738"/>
    </source>
</evidence>
<gene>
    <name evidence="1" type="ORF">SYMBAF_06655</name>
</gene>
<organism evidence="1 2">
    <name type="scientific">Serratia symbiotica</name>
    <dbReference type="NCBI Taxonomy" id="138074"/>
    <lineage>
        <taxon>Bacteria</taxon>
        <taxon>Pseudomonadati</taxon>
        <taxon>Pseudomonadota</taxon>
        <taxon>Gammaproteobacteria</taxon>
        <taxon>Enterobacterales</taxon>
        <taxon>Yersiniaceae</taxon>
        <taxon>Serratia</taxon>
    </lineage>
</organism>
<dbReference type="Proteomes" id="UP000042738">
    <property type="component" value="Chromosome"/>
</dbReference>
<dbReference type="AlphaFoldDB" id="A0A7D5NNN1"/>
<accession>A0A7D5NNN1</accession>